<dbReference type="InterPro" id="IPR040350">
    <property type="entry name" value="TMEM272"/>
</dbReference>
<evidence type="ECO:0000256" key="1">
    <source>
        <dbReference type="SAM" id="Phobius"/>
    </source>
</evidence>
<keyword evidence="1" id="KW-0472">Membrane</keyword>
<dbReference type="KEGG" id="bspl:114858698"/>
<reference evidence="3" key="1">
    <citation type="submission" date="2025-08" db="UniProtKB">
        <authorList>
            <consortium name="RefSeq"/>
        </authorList>
    </citation>
    <scope>IDENTIFICATION</scope>
</reference>
<keyword evidence="1" id="KW-0812">Transmembrane</keyword>
<dbReference type="PANTHER" id="PTHR33444:SF2">
    <property type="entry name" value="MARVEL DOMAIN-CONTAINING PROTEIN"/>
    <property type="match status" value="1"/>
</dbReference>
<feature type="transmembrane region" description="Helical" evidence="1">
    <location>
        <begin position="43"/>
        <end position="67"/>
    </location>
</feature>
<accession>A0A8M1HG71</accession>
<organism evidence="2 3">
    <name type="scientific">Betta splendens</name>
    <name type="common">Siamese fighting fish</name>
    <dbReference type="NCBI Taxonomy" id="158456"/>
    <lineage>
        <taxon>Eukaryota</taxon>
        <taxon>Metazoa</taxon>
        <taxon>Chordata</taxon>
        <taxon>Craniata</taxon>
        <taxon>Vertebrata</taxon>
        <taxon>Euteleostomi</taxon>
        <taxon>Actinopterygii</taxon>
        <taxon>Neopterygii</taxon>
        <taxon>Teleostei</taxon>
        <taxon>Neoteleostei</taxon>
        <taxon>Acanthomorphata</taxon>
        <taxon>Anabantaria</taxon>
        <taxon>Anabantiformes</taxon>
        <taxon>Anabantoidei</taxon>
        <taxon>Osphronemidae</taxon>
        <taxon>Betta</taxon>
    </lineage>
</organism>
<evidence type="ECO:0000313" key="2">
    <source>
        <dbReference type="Proteomes" id="UP000515150"/>
    </source>
</evidence>
<dbReference type="GeneID" id="114858698"/>
<feature type="transmembrane region" description="Helical" evidence="1">
    <location>
        <begin position="79"/>
        <end position="100"/>
    </location>
</feature>
<dbReference type="OrthoDB" id="6157510at2759"/>
<dbReference type="AlphaFoldDB" id="A0A8M1HG71"/>
<feature type="transmembrane region" description="Helical" evidence="1">
    <location>
        <begin position="190"/>
        <end position="215"/>
    </location>
</feature>
<evidence type="ECO:0000313" key="3">
    <source>
        <dbReference type="RefSeq" id="XP_040927464.1"/>
    </source>
</evidence>
<keyword evidence="1" id="KW-1133">Transmembrane helix</keyword>
<feature type="transmembrane region" description="Helical" evidence="1">
    <location>
        <begin position="12"/>
        <end position="37"/>
    </location>
</feature>
<keyword evidence="2" id="KW-1185">Reference proteome</keyword>
<proteinExistence type="predicted"/>
<name>A0A8M1HG71_BETSP</name>
<dbReference type="Proteomes" id="UP000515150">
    <property type="component" value="Chromosome 7"/>
</dbReference>
<gene>
    <name evidence="3" type="primary">LOC114858698</name>
</gene>
<dbReference type="PANTHER" id="PTHR33444">
    <property type="entry name" value="SI:DKEY-19B23.12-RELATED"/>
    <property type="match status" value="1"/>
</dbReference>
<sequence length="225" mass="24940">MAKDFTGSCLFNVLGAGFTILIIAAFPVTEITIGALYLHECPVAPAIPVCVMVWGILVLMVIGLLLLPKLCPGAPDNTTLALSIWSLFLLLVIAVLYGSYHIYAVYPPNYNKALTHTNGPNSSIPRVPAADKVLPTAQNENHTLPLLNHTWTMHKNHTLTDMIQKLVRSRSEGEHLNATAPYCNRTVYLFAFWTTTLAYVLTGLSLVILFFFYFCMKLLVSIVYH</sequence>
<dbReference type="RefSeq" id="XP_040927464.1">
    <property type="nucleotide sequence ID" value="XM_041071530.2"/>
</dbReference>
<protein>
    <submittedName>
        <fullName evidence="3">Uncharacterized protein LOC114858698</fullName>
    </submittedName>
</protein>